<evidence type="ECO:0000259" key="9">
    <source>
        <dbReference type="Pfam" id="PF10406"/>
    </source>
</evidence>
<dbReference type="STRING" id="86259.A0A4Z1NQL9"/>
<comment type="caution">
    <text evidence="10">The sequence shown here is derived from an EMBL/GenBank/DDBJ whole genome shotgun (WGS) entry which is preliminary data.</text>
</comment>
<sequence>MRIVHHSTHVQQEGVDEAAFKVQDEAFFQSQLLRSITLALSSVGFDSVSPTALEAFRAQVDAYMRHFLSLVQSSMLSNRRMQPIPQDFVTALSKFGLTPNELLPHIQLPLIPSIVQPSIPLGPPEEPQLPSTSEILGPELVGSAIREKYIPAHLPPLPSRHTWKVTGIYTNRETDARKIRELATEEGVLAEKAMRKLMAGAALSKPALGGKNSQKDQMIWEQTMNAILQEDEDQPPPEDGVDWPGGGETAASLNTAIPVNYDRRFWRQSARGT</sequence>
<comment type="subcellular location">
    <subcellularLocation>
        <location evidence="1">Nucleus</location>
    </subcellularLocation>
</comment>
<dbReference type="PANTHER" id="PTHR46469">
    <property type="entry name" value="TRANSCRIPTION INITIATION FACTOR TFIID SUBUNIT 8"/>
    <property type="match status" value="1"/>
</dbReference>
<dbReference type="InterPro" id="IPR037818">
    <property type="entry name" value="TAF8"/>
</dbReference>
<dbReference type="Proteomes" id="UP000298493">
    <property type="component" value="Unassembled WGS sequence"/>
</dbReference>
<organism evidence="10 11">
    <name type="scientific">Venturia nashicola</name>
    <dbReference type="NCBI Taxonomy" id="86259"/>
    <lineage>
        <taxon>Eukaryota</taxon>
        <taxon>Fungi</taxon>
        <taxon>Dikarya</taxon>
        <taxon>Ascomycota</taxon>
        <taxon>Pezizomycotina</taxon>
        <taxon>Dothideomycetes</taxon>
        <taxon>Pleosporomycetidae</taxon>
        <taxon>Venturiales</taxon>
        <taxon>Venturiaceae</taxon>
        <taxon>Venturia</taxon>
    </lineage>
</organism>
<accession>A0A4Z1NQL9</accession>
<evidence type="ECO:0000256" key="4">
    <source>
        <dbReference type="ARBA" id="ARBA00023015"/>
    </source>
</evidence>
<evidence type="ECO:0000256" key="7">
    <source>
        <dbReference type="SAM" id="MobiDB-lite"/>
    </source>
</evidence>
<dbReference type="Pfam" id="PF07524">
    <property type="entry name" value="Bromo_TP"/>
    <property type="match status" value="1"/>
</dbReference>
<feature type="domain" description="Bromodomain associated" evidence="8">
    <location>
        <begin position="29"/>
        <end position="98"/>
    </location>
</feature>
<evidence type="ECO:0000313" key="10">
    <source>
        <dbReference type="EMBL" id="TID16971.1"/>
    </source>
</evidence>
<dbReference type="EMBL" id="SNSC02000017">
    <property type="protein sequence ID" value="TID16971.1"/>
    <property type="molecule type" value="Genomic_DNA"/>
</dbReference>
<evidence type="ECO:0000256" key="1">
    <source>
        <dbReference type="ARBA" id="ARBA00004123"/>
    </source>
</evidence>
<evidence type="ECO:0000256" key="6">
    <source>
        <dbReference type="ARBA" id="ARBA00023242"/>
    </source>
</evidence>
<evidence type="ECO:0000313" key="11">
    <source>
        <dbReference type="Proteomes" id="UP000298493"/>
    </source>
</evidence>
<dbReference type="GO" id="GO:0005669">
    <property type="term" value="C:transcription factor TFIID complex"/>
    <property type="evidence" value="ECO:0007669"/>
    <property type="project" value="InterPro"/>
</dbReference>
<keyword evidence="6" id="KW-0539">Nucleus</keyword>
<keyword evidence="5" id="KW-0804">Transcription</keyword>
<gene>
    <name evidence="10" type="ORF">E6O75_ATG09737</name>
</gene>
<keyword evidence="11" id="KW-1185">Reference proteome</keyword>
<keyword evidence="4" id="KW-0805">Transcription regulation</keyword>
<feature type="domain" description="Transcription factor TFIID subunit 8 C-terminal" evidence="9">
    <location>
        <begin position="149"/>
        <end position="197"/>
    </location>
</feature>
<evidence type="ECO:0000259" key="8">
    <source>
        <dbReference type="Pfam" id="PF07524"/>
    </source>
</evidence>
<evidence type="ECO:0000256" key="2">
    <source>
        <dbReference type="ARBA" id="ARBA00008767"/>
    </source>
</evidence>
<feature type="compositionally biased region" description="Acidic residues" evidence="7">
    <location>
        <begin position="230"/>
        <end position="241"/>
    </location>
</feature>
<name>A0A4Z1NQL9_9PEZI</name>
<dbReference type="Pfam" id="PF10406">
    <property type="entry name" value="TAF8_C"/>
    <property type="match status" value="1"/>
</dbReference>
<dbReference type="Gene3D" id="1.10.20.10">
    <property type="entry name" value="Histone, subunit A"/>
    <property type="match status" value="1"/>
</dbReference>
<dbReference type="InterPro" id="IPR006565">
    <property type="entry name" value="BTP"/>
</dbReference>
<feature type="region of interest" description="Disordered" evidence="7">
    <location>
        <begin position="230"/>
        <end position="254"/>
    </location>
</feature>
<dbReference type="CDD" id="cd00076">
    <property type="entry name" value="HFD_SF"/>
    <property type="match status" value="1"/>
</dbReference>
<dbReference type="CDD" id="cd08049">
    <property type="entry name" value="TAF8"/>
    <property type="match status" value="1"/>
</dbReference>
<dbReference type="InterPro" id="IPR009072">
    <property type="entry name" value="Histone-fold"/>
</dbReference>
<dbReference type="InterPro" id="IPR019473">
    <property type="entry name" value="TFIID_su8_C"/>
</dbReference>
<dbReference type="GO" id="GO:0046982">
    <property type="term" value="F:protein heterodimerization activity"/>
    <property type="evidence" value="ECO:0007669"/>
    <property type="project" value="InterPro"/>
</dbReference>
<comment type="similarity">
    <text evidence="2">Belongs to the TAF8 family.</text>
</comment>
<proteinExistence type="inferred from homology"/>
<protein>
    <recommendedName>
        <fullName evidence="3">Transcription initiation factor TFIID subunit 8</fullName>
    </recommendedName>
</protein>
<evidence type="ECO:0000256" key="3">
    <source>
        <dbReference type="ARBA" id="ARBA00017307"/>
    </source>
</evidence>
<reference evidence="10 11" key="1">
    <citation type="submission" date="2019-04" db="EMBL/GenBank/DDBJ databases">
        <title>High contiguity whole genome sequence and gene annotation resource for two Venturia nashicola isolates.</title>
        <authorList>
            <person name="Prokchorchik M."/>
            <person name="Won K."/>
            <person name="Lee Y."/>
            <person name="Choi E.D."/>
            <person name="Segonzac C."/>
            <person name="Sohn K.H."/>
        </authorList>
    </citation>
    <scope>NUCLEOTIDE SEQUENCE [LARGE SCALE GENOMIC DNA]</scope>
    <source>
        <strain evidence="10 11">PRI2</strain>
    </source>
</reference>
<evidence type="ECO:0000256" key="5">
    <source>
        <dbReference type="ARBA" id="ARBA00023163"/>
    </source>
</evidence>
<dbReference type="AlphaFoldDB" id="A0A4Z1NQL9"/>
<dbReference type="PANTHER" id="PTHR46469:SF1">
    <property type="entry name" value="TRANSCRIPTION INITIATION FACTOR TFIID SUBUNIT 8"/>
    <property type="match status" value="1"/>
</dbReference>
<dbReference type="GO" id="GO:0006367">
    <property type="term" value="P:transcription initiation at RNA polymerase II promoter"/>
    <property type="evidence" value="ECO:0007669"/>
    <property type="project" value="TreeGrafter"/>
</dbReference>